<reference evidence="2" key="2">
    <citation type="submission" date="2022-03" db="EMBL/GenBank/DDBJ databases">
        <title>Draft title - Genomic analysis of global carrot germplasm unveils the trajectory of domestication and the origin of high carotenoid orange carrot.</title>
        <authorList>
            <person name="Iorizzo M."/>
            <person name="Ellison S."/>
            <person name="Senalik D."/>
            <person name="Macko-Podgorni A."/>
            <person name="Grzebelus D."/>
            <person name="Bostan H."/>
            <person name="Rolling W."/>
            <person name="Curaba J."/>
            <person name="Simon P."/>
        </authorList>
    </citation>
    <scope>NUCLEOTIDE SEQUENCE</scope>
    <source>
        <tissue evidence="2">Leaf</tissue>
    </source>
</reference>
<evidence type="ECO:0000313" key="2">
    <source>
        <dbReference type="EMBL" id="WOH11672.1"/>
    </source>
</evidence>
<feature type="compositionally biased region" description="Low complexity" evidence="1">
    <location>
        <begin position="96"/>
        <end position="105"/>
    </location>
</feature>
<name>A0A175YMG8_DAUCS</name>
<proteinExistence type="predicted"/>
<organism evidence="2 3">
    <name type="scientific">Daucus carota subsp. sativus</name>
    <name type="common">Carrot</name>
    <dbReference type="NCBI Taxonomy" id="79200"/>
    <lineage>
        <taxon>Eukaryota</taxon>
        <taxon>Viridiplantae</taxon>
        <taxon>Streptophyta</taxon>
        <taxon>Embryophyta</taxon>
        <taxon>Tracheophyta</taxon>
        <taxon>Spermatophyta</taxon>
        <taxon>Magnoliopsida</taxon>
        <taxon>eudicotyledons</taxon>
        <taxon>Gunneridae</taxon>
        <taxon>Pentapetalae</taxon>
        <taxon>asterids</taxon>
        <taxon>campanulids</taxon>
        <taxon>Apiales</taxon>
        <taxon>Apiaceae</taxon>
        <taxon>Apioideae</taxon>
        <taxon>Scandiceae</taxon>
        <taxon>Daucinae</taxon>
        <taxon>Daucus</taxon>
        <taxon>Daucus sect. Daucus</taxon>
    </lineage>
</organism>
<feature type="region of interest" description="Disordered" evidence="1">
    <location>
        <begin position="1"/>
        <end position="20"/>
    </location>
</feature>
<accession>A0A175YMG8</accession>
<protein>
    <submittedName>
        <fullName evidence="2">Uncharacterized protein</fullName>
    </submittedName>
</protein>
<dbReference type="AlphaFoldDB" id="A0A175YMG8"/>
<dbReference type="Proteomes" id="UP000077755">
    <property type="component" value="Chromosome 8"/>
</dbReference>
<keyword evidence="3" id="KW-1185">Reference proteome</keyword>
<dbReference type="EMBL" id="CP093350">
    <property type="protein sequence ID" value="WOH11672.1"/>
    <property type="molecule type" value="Genomic_DNA"/>
</dbReference>
<evidence type="ECO:0000256" key="1">
    <source>
        <dbReference type="SAM" id="MobiDB-lite"/>
    </source>
</evidence>
<feature type="region of interest" description="Disordered" evidence="1">
    <location>
        <begin position="30"/>
        <end position="105"/>
    </location>
</feature>
<sequence length="105" mass="11908">MNSGPGHRDSAKTVMTRRDFAETNRFKLKLAQDSTSNIQNSHKSQPTDSMQINTQQTKSNNQTKGNNHRPQTDSTETQLQLSEEETNSIKTDKTTRTQQTKSIKL</sequence>
<reference evidence="2" key="1">
    <citation type="journal article" date="2016" name="Nat. Genet.">
        <title>A high-quality carrot genome assembly provides new insights into carotenoid accumulation and asterid genome evolution.</title>
        <authorList>
            <person name="Iorizzo M."/>
            <person name="Ellison S."/>
            <person name="Senalik D."/>
            <person name="Zeng P."/>
            <person name="Satapoomin P."/>
            <person name="Huang J."/>
            <person name="Bowman M."/>
            <person name="Iovene M."/>
            <person name="Sanseverino W."/>
            <person name="Cavagnaro P."/>
            <person name="Yildiz M."/>
            <person name="Macko-Podgorni A."/>
            <person name="Moranska E."/>
            <person name="Grzebelus E."/>
            <person name="Grzebelus D."/>
            <person name="Ashrafi H."/>
            <person name="Zheng Z."/>
            <person name="Cheng S."/>
            <person name="Spooner D."/>
            <person name="Van Deynze A."/>
            <person name="Simon P."/>
        </authorList>
    </citation>
    <scope>NUCLEOTIDE SEQUENCE</scope>
    <source>
        <tissue evidence="2">Leaf</tissue>
    </source>
</reference>
<feature type="compositionally biased region" description="Polar residues" evidence="1">
    <location>
        <begin position="32"/>
        <end position="73"/>
    </location>
</feature>
<evidence type="ECO:0000313" key="3">
    <source>
        <dbReference type="Proteomes" id="UP000077755"/>
    </source>
</evidence>
<dbReference type="Gramene" id="KZM84318">
    <property type="protein sequence ID" value="KZM84318"/>
    <property type="gene ID" value="DCAR_028388"/>
</dbReference>
<gene>
    <name evidence="2" type="ORF">DCAR_0831162</name>
</gene>